<dbReference type="EMBL" id="ATAX01000028">
    <property type="protein sequence ID" value="EWM52905.1"/>
    <property type="molecule type" value="Genomic_DNA"/>
</dbReference>
<name>W7UVM5_RUMFL</name>
<reference evidence="2 3" key="1">
    <citation type="journal article" date="2014" name="PLoS ONE">
        <title>Rumen cellulosomics: divergent fiber-degrading strategies revealed by comparative genome-wide analysis of six ruminococcal strains.</title>
        <authorList>
            <person name="Dassa B."/>
            <person name="Borovok I."/>
            <person name="Ruimy-Israeli V."/>
            <person name="Lamed R."/>
            <person name="Flint H.J."/>
            <person name="Duncan S.H."/>
            <person name="Henrissat B."/>
            <person name="Coutinho P."/>
            <person name="Morrison M."/>
            <person name="Mosoni P."/>
            <person name="Yeoman C.J."/>
            <person name="White B.A."/>
            <person name="Bayer E.A."/>
        </authorList>
    </citation>
    <scope>NUCLEOTIDE SEQUENCE [LARGE SCALE GENOMIC DNA]</scope>
    <source>
        <strain evidence="2 3">007c</strain>
    </source>
</reference>
<dbReference type="AlphaFoldDB" id="W7UVM5"/>
<keyword evidence="1" id="KW-1133">Transmembrane helix</keyword>
<sequence length="77" mass="8186">MSRDEMLVIAAAAAVFVIINIIMWSIIARKERKAKGNAAPQINSAAESISSVSAAAAAEGFELMENTVIIHTSDRIV</sequence>
<evidence type="ECO:0000313" key="2">
    <source>
        <dbReference type="EMBL" id="EWM52905.1"/>
    </source>
</evidence>
<keyword evidence="1" id="KW-0472">Membrane</keyword>
<comment type="caution">
    <text evidence="2">The sequence shown here is derived from an EMBL/GenBank/DDBJ whole genome shotgun (WGS) entry which is preliminary data.</text>
</comment>
<dbReference type="PATRIC" id="fig|1341157.4.peg.2382"/>
<dbReference type="Proteomes" id="UP000019365">
    <property type="component" value="Unassembled WGS sequence"/>
</dbReference>
<dbReference type="RefSeq" id="WP_037300030.1">
    <property type="nucleotide sequence ID" value="NZ_ATAX01000028.1"/>
</dbReference>
<feature type="transmembrane region" description="Helical" evidence="1">
    <location>
        <begin position="6"/>
        <end position="27"/>
    </location>
</feature>
<evidence type="ECO:0000256" key="1">
    <source>
        <dbReference type="SAM" id="Phobius"/>
    </source>
</evidence>
<accession>W7UVM5</accession>
<keyword evidence="3" id="KW-1185">Reference proteome</keyword>
<proteinExistence type="predicted"/>
<gene>
    <name evidence="2" type="ORF">RF007C_14930</name>
</gene>
<organism evidence="2 3">
    <name type="scientific">Ruminococcus flavefaciens 007c</name>
    <dbReference type="NCBI Taxonomy" id="1341157"/>
    <lineage>
        <taxon>Bacteria</taxon>
        <taxon>Bacillati</taxon>
        <taxon>Bacillota</taxon>
        <taxon>Clostridia</taxon>
        <taxon>Eubacteriales</taxon>
        <taxon>Oscillospiraceae</taxon>
        <taxon>Ruminococcus</taxon>
    </lineage>
</organism>
<protein>
    <submittedName>
        <fullName evidence="2">Uncharacterized protein</fullName>
    </submittedName>
</protein>
<evidence type="ECO:0000313" key="3">
    <source>
        <dbReference type="Proteomes" id="UP000019365"/>
    </source>
</evidence>
<keyword evidence="1" id="KW-0812">Transmembrane</keyword>